<name>A0ACC2UCT9_9FUNG</name>
<dbReference type="Proteomes" id="UP001165960">
    <property type="component" value="Unassembled WGS sequence"/>
</dbReference>
<evidence type="ECO:0000313" key="2">
    <source>
        <dbReference type="Proteomes" id="UP001165960"/>
    </source>
</evidence>
<sequence>MSRRNSHMNRYEEEEEEEDDEEDDYEQDDFVVDDEEDDDYAHASRMKKKQKKTQNIFIDDAAVDSEGEDEDYEDEEEEGFIDYDNEEPATTSRASHYTRQPIMEEEEESAEAIADRFNKKYQAMHDNFRSEAGHRHTAFPSAGDPCLWMMKCKPGKEKDIIVALMRRSLSYRASSQPYPIQTVFFREANKGYIYVESFKATFVQKAVERIPDLYGGNVTLVPRKEMVDVVDIKNKSSDLKMGGWARVKRGKYQGDLCQIIHINDSQDSVRVKMIPRLDLNSDPLKDSTRPGAKRAAQSSVRAPQRLFNRSEVEMSASARGTVTKSRSYFIYNNEMFKDGFLEKDVKATTLITTNVNPTYEEITAFANAFEDKAAKAKILATLTAPLIAAQRQSGQLKIGDFVEIIDGDMRHHFRHFRKD</sequence>
<keyword evidence="1" id="KW-0648">Protein biosynthesis</keyword>
<protein>
    <submittedName>
        <fullName evidence="1">Transcription elongation factor spt5</fullName>
    </submittedName>
</protein>
<proteinExistence type="predicted"/>
<reference evidence="1" key="1">
    <citation type="submission" date="2022-04" db="EMBL/GenBank/DDBJ databases">
        <title>Genome of the entomopathogenic fungus Entomophthora muscae.</title>
        <authorList>
            <person name="Elya C."/>
            <person name="Lovett B.R."/>
            <person name="Lee E."/>
            <person name="Macias A.M."/>
            <person name="Hajek A.E."/>
            <person name="De Bivort B.L."/>
            <person name="Kasson M.T."/>
            <person name="De Fine Licht H.H."/>
            <person name="Stajich J.E."/>
        </authorList>
    </citation>
    <scope>NUCLEOTIDE SEQUENCE</scope>
    <source>
        <strain evidence="1">Berkeley</strain>
    </source>
</reference>
<comment type="caution">
    <text evidence="1">The sequence shown here is derived from an EMBL/GenBank/DDBJ whole genome shotgun (WGS) entry which is preliminary data.</text>
</comment>
<keyword evidence="1" id="KW-0251">Elongation factor</keyword>
<evidence type="ECO:0000313" key="1">
    <source>
        <dbReference type="EMBL" id="KAJ9084227.1"/>
    </source>
</evidence>
<organism evidence="1 2">
    <name type="scientific">Entomophthora muscae</name>
    <dbReference type="NCBI Taxonomy" id="34485"/>
    <lineage>
        <taxon>Eukaryota</taxon>
        <taxon>Fungi</taxon>
        <taxon>Fungi incertae sedis</taxon>
        <taxon>Zoopagomycota</taxon>
        <taxon>Entomophthoromycotina</taxon>
        <taxon>Entomophthoromycetes</taxon>
        <taxon>Entomophthorales</taxon>
        <taxon>Entomophthoraceae</taxon>
        <taxon>Entomophthora</taxon>
    </lineage>
</organism>
<accession>A0ACC2UCT9</accession>
<dbReference type="EMBL" id="QTSX02000868">
    <property type="protein sequence ID" value="KAJ9084227.1"/>
    <property type="molecule type" value="Genomic_DNA"/>
</dbReference>
<gene>
    <name evidence="1" type="primary">SPT5_5</name>
    <name evidence="1" type="ORF">DSO57_1026727</name>
</gene>
<keyword evidence="2" id="KW-1185">Reference proteome</keyword>